<organism evidence="2 3">
    <name type="scientific">Amycolatopsis lurida NRRL 2430</name>
    <dbReference type="NCBI Taxonomy" id="1460371"/>
    <lineage>
        <taxon>Bacteria</taxon>
        <taxon>Bacillati</taxon>
        <taxon>Actinomycetota</taxon>
        <taxon>Actinomycetes</taxon>
        <taxon>Pseudonocardiales</taxon>
        <taxon>Pseudonocardiaceae</taxon>
        <taxon>Amycolatopsis</taxon>
    </lineage>
</organism>
<keyword evidence="1" id="KW-0175">Coiled coil</keyword>
<evidence type="ECO:0000313" key="3">
    <source>
        <dbReference type="Proteomes" id="UP000256220"/>
    </source>
</evidence>
<comment type="caution">
    <text evidence="2">The sequence shown here is derived from an EMBL/GenBank/DDBJ whole genome shotgun (WGS) entry which is preliminary data.</text>
</comment>
<reference evidence="2 3" key="1">
    <citation type="journal article" date="2014" name="Genome Announc.">
        <title>Draft Genome Sequence of Amycolatopsis lurida NRRL 2430, Producer of the Glycopeptide Family Antibiotic Ristocetin.</title>
        <authorList>
            <person name="Kwun M.J."/>
            <person name="Hong H.J."/>
        </authorList>
    </citation>
    <scope>NUCLEOTIDE SEQUENCE [LARGE SCALE GENOMIC DNA]</scope>
    <source>
        <strain evidence="2 3">NRRL 2430</strain>
    </source>
</reference>
<name>A0A2P2FFB5_AMYLU</name>
<keyword evidence="3" id="KW-1185">Reference proteome</keyword>
<feature type="coiled-coil region" evidence="1">
    <location>
        <begin position="63"/>
        <end position="90"/>
    </location>
</feature>
<dbReference type="AlphaFoldDB" id="A0A2P2FFB5"/>
<accession>A0A2P2FFB5</accession>
<sequence>MILILVTRRDIIDDLVDIVYPMPDLPADDAGEAVQDGRDGVEARRRGFEESLRLAEEKAGYCYDPLLSEISRARKEMREAEQKMRLLVAYGREFISPRPYQLKDLAAAAGYSVSGTRSAYNEDEISDVAARVGRLPRSQRGA</sequence>
<dbReference type="EMBL" id="JFBM01000070">
    <property type="protein sequence ID" value="KFU75418.1"/>
    <property type="molecule type" value="Genomic_DNA"/>
</dbReference>
<evidence type="ECO:0000256" key="1">
    <source>
        <dbReference type="SAM" id="Coils"/>
    </source>
</evidence>
<evidence type="ECO:0000313" key="2">
    <source>
        <dbReference type="EMBL" id="KFU75418.1"/>
    </source>
</evidence>
<proteinExistence type="predicted"/>
<dbReference type="Proteomes" id="UP000256220">
    <property type="component" value="Unassembled WGS sequence"/>
</dbReference>
<gene>
    <name evidence="2" type="ORF">BB31_41670</name>
</gene>
<protein>
    <submittedName>
        <fullName evidence="2">Uncharacterized protein</fullName>
    </submittedName>
</protein>